<evidence type="ECO:0000256" key="13">
    <source>
        <dbReference type="ARBA" id="ARBA00073026"/>
    </source>
</evidence>
<keyword evidence="8" id="KW-0804">Transcription</keyword>
<dbReference type="GO" id="GO:0000166">
    <property type="term" value="F:nucleotide binding"/>
    <property type="evidence" value="ECO:0007669"/>
    <property type="project" value="InterPro"/>
</dbReference>
<evidence type="ECO:0000256" key="12">
    <source>
        <dbReference type="ARBA" id="ARBA00045808"/>
    </source>
</evidence>
<dbReference type="AlphaFoldDB" id="A0A813SC65"/>
<comment type="subunit">
    <text evidence="11">Component of the RNA polymerase III complex consisting of 17 subunits: a ten-subunit horseshoe-shaped catalytic core composed of POLR3A/RPC1, POLR3B/RPC2, POLR1C/RPAC1, POLR1D/RPAC2, POLR3K/RPC10, POLR2E/RPABC1, POLR2F/RPABC2, POLR2H/RPABC3, POLR2K/RPABC4 and POLR2L/RPABC5; a mobile stalk composed of two subunits POLR3H/RPC8 and CRCP/RPC9, protruding from the core and functioning primarily in transcription initiation; and additional subunits homologous to general transcription factors of the RNA polymerase II machinery, POLR3C/RPC3-POLR3F/RPC6-POLR3G/RPC7 heterotrimer required for transcription initiation and POLR3D/RPC4-POLR3E/RPC5 heterodimer involved in both transcription initiation and termination.</text>
</comment>
<evidence type="ECO:0000256" key="7">
    <source>
        <dbReference type="ARBA" id="ARBA00023136"/>
    </source>
</evidence>
<feature type="domain" description="RNA polymerase Rpb4/RPC9 core" evidence="14">
    <location>
        <begin position="1"/>
        <end position="141"/>
    </location>
</feature>
<sequence>MEIVNKNVALLSNSEVYTLLKETKEKSADKIIKKKNLDPNSSNFNTNVDKHLPTIVYESLKYLEKTPCVKQTPEIVANFLAKLDEKNKELNLTKVEKLQLLNQRPLSAVDLQCLIEDSEERFTIEQMDDLLDFVLNNLPDNQESEENLDSENLDQNGN</sequence>
<comment type="caution">
    <text evidence="15">The sequence shown here is derived from an EMBL/GenBank/DDBJ whole genome shotgun (WGS) entry which is preliminary data.</text>
</comment>
<dbReference type="SMART" id="SM00657">
    <property type="entry name" value="RPOL4c"/>
    <property type="match status" value="1"/>
</dbReference>
<keyword evidence="16" id="KW-1185">Reference proteome</keyword>
<dbReference type="InterPro" id="IPR038324">
    <property type="entry name" value="Rpb4/RPC9_sf"/>
</dbReference>
<comment type="function">
    <text evidence="10">Accessory protein for the calcitonin gene-related peptide (CGRP) receptor. It modulates CGRP responsiveness in a variety of tissues.</text>
</comment>
<evidence type="ECO:0000313" key="16">
    <source>
        <dbReference type="Proteomes" id="UP000663879"/>
    </source>
</evidence>
<keyword evidence="7" id="KW-0472">Membrane</keyword>
<dbReference type="OrthoDB" id="1746530at2759"/>
<evidence type="ECO:0000256" key="11">
    <source>
        <dbReference type="ARBA" id="ARBA00044007"/>
    </source>
</evidence>
<dbReference type="PANTHER" id="PTHR15561:SF0">
    <property type="entry name" value="DNA-DIRECTED RNA POLYMERASE III SUBUNIT RPC9"/>
    <property type="match status" value="1"/>
</dbReference>
<organism evidence="15 16">
    <name type="scientific">Brachionus calyciflorus</name>
    <dbReference type="NCBI Taxonomy" id="104777"/>
    <lineage>
        <taxon>Eukaryota</taxon>
        <taxon>Metazoa</taxon>
        <taxon>Spiralia</taxon>
        <taxon>Gnathifera</taxon>
        <taxon>Rotifera</taxon>
        <taxon>Eurotatoria</taxon>
        <taxon>Monogononta</taxon>
        <taxon>Pseudotrocha</taxon>
        <taxon>Ploima</taxon>
        <taxon>Brachionidae</taxon>
        <taxon>Brachionus</taxon>
    </lineage>
</organism>
<evidence type="ECO:0000256" key="10">
    <source>
        <dbReference type="ARBA" id="ARBA00043924"/>
    </source>
</evidence>
<keyword evidence="9" id="KW-0539">Nucleus</keyword>
<dbReference type="Proteomes" id="UP000663879">
    <property type="component" value="Unassembled WGS sequence"/>
</dbReference>
<evidence type="ECO:0000313" key="15">
    <source>
        <dbReference type="EMBL" id="CAF0798340.1"/>
    </source>
</evidence>
<comment type="similarity">
    <text evidence="3">Belongs to the eukaryotic RPC9 RNA polymerase subunit family.</text>
</comment>
<dbReference type="SUPFAM" id="SSF47819">
    <property type="entry name" value="HRDC-like"/>
    <property type="match status" value="1"/>
</dbReference>
<dbReference type="Pfam" id="PF03874">
    <property type="entry name" value="RNA_pol_Rpb4"/>
    <property type="match status" value="1"/>
</dbReference>
<evidence type="ECO:0000256" key="8">
    <source>
        <dbReference type="ARBA" id="ARBA00023163"/>
    </source>
</evidence>
<dbReference type="InterPro" id="IPR038846">
    <property type="entry name" value="RPC9"/>
</dbReference>
<name>A0A813SC65_9BILA</name>
<evidence type="ECO:0000256" key="4">
    <source>
        <dbReference type="ARBA" id="ARBA00016672"/>
    </source>
</evidence>
<keyword evidence="6" id="KW-0240">DNA-directed RNA polymerase</keyword>
<reference evidence="15" key="1">
    <citation type="submission" date="2021-02" db="EMBL/GenBank/DDBJ databases">
        <authorList>
            <person name="Nowell W R."/>
        </authorList>
    </citation>
    <scope>NUCLEOTIDE SEQUENCE</scope>
    <source>
        <strain evidence="15">Ploen Becks lab</strain>
    </source>
</reference>
<dbReference type="GO" id="GO:0006384">
    <property type="term" value="P:transcription initiation at RNA polymerase III promoter"/>
    <property type="evidence" value="ECO:0007669"/>
    <property type="project" value="InterPro"/>
</dbReference>
<dbReference type="PANTHER" id="PTHR15561">
    <property type="entry name" value="CALCITONIN GENE-RELATED PEPTIDE-RECEPTOR COMPONENT PROTEIN"/>
    <property type="match status" value="1"/>
</dbReference>
<dbReference type="InterPro" id="IPR010997">
    <property type="entry name" value="HRDC-like_sf"/>
</dbReference>
<evidence type="ECO:0000256" key="2">
    <source>
        <dbReference type="ARBA" id="ARBA00004413"/>
    </source>
</evidence>
<comment type="subcellular location">
    <subcellularLocation>
        <location evidence="2">Cell membrane</location>
        <topology evidence="2">Peripheral membrane protein</topology>
        <orientation evidence="2">Cytoplasmic side</orientation>
    </subcellularLocation>
    <subcellularLocation>
        <location evidence="1">Nucleus</location>
    </subcellularLocation>
</comment>
<protein>
    <recommendedName>
        <fullName evidence="4">DNA-directed RNA polymerase III subunit RPC9</fullName>
    </recommendedName>
    <alternativeName>
        <fullName evidence="13">DNA-directed RNA polymerase III subunit rpc9</fullName>
    </alternativeName>
</protein>
<evidence type="ECO:0000259" key="14">
    <source>
        <dbReference type="SMART" id="SM00657"/>
    </source>
</evidence>
<dbReference type="InterPro" id="IPR005574">
    <property type="entry name" value="Rpb4/RPC9"/>
</dbReference>
<dbReference type="EMBL" id="CAJNOC010000742">
    <property type="protein sequence ID" value="CAF0798340.1"/>
    <property type="molecule type" value="Genomic_DNA"/>
</dbReference>
<accession>A0A813SC65</accession>
<dbReference type="GO" id="GO:0005666">
    <property type="term" value="C:RNA polymerase III complex"/>
    <property type="evidence" value="ECO:0007669"/>
    <property type="project" value="InterPro"/>
</dbReference>
<dbReference type="InterPro" id="IPR006590">
    <property type="entry name" value="RNA_pol_Rpb4/RPC9_core"/>
</dbReference>
<comment type="function">
    <text evidence="12">DNA-dependent RNA polymerase catalyzes the transcription of DNA into RNA using the four ribonucleoside triphosphates as substrates. Specific peripheric component of RNA polymerase III (Pol III) which synthesizes small non-coding RNAs including 5S rRNA, snRNAs, tRNAs and miRNAs from at least 500 distinct genomic loci. With POLR3H/RPC8 forms a mobile stalk that protrudes from Pol III core and functions primarily in transcription initiation. Pol III plays a key role in sensing and limiting infection by intracellular bacteria and DNA viruses. Acts as nuclear and cytosolic DNA sensor involved in innate immune response. Can sense non-self dsDNA that serves as template for transcription into dsRNA. The non-self RNA polymerase III transcripts, such as Epstein-Barr virus-encoded RNAs (EBERs) induce type I interferon and NF-kappa-B through the RIG-I pathway.</text>
</comment>
<gene>
    <name evidence="15" type="ORF">OXX778_LOCUS6332</name>
</gene>
<evidence type="ECO:0000256" key="1">
    <source>
        <dbReference type="ARBA" id="ARBA00004123"/>
    </source>
</evidence>
<dbReference type="GO" id="GO:0005886">
    <property type="term" value="C:plasma membrane"/>
    <property type="evidence" value="ECO:0007669"/>
    <property type="project" value="UniProtKB-SubCell"/>
</dbReference>
<proteinExistence type="inferred from homology"/>
<dbReference type="FunFam" id="1.20.1250.40:FF:000002">
    <property type="entry name" value="DNA-directed RNA polymerase III subunit RPC9"/>
    <property type="match status" value="1"/>
</dbReference>
<evidence type="ECO:0000256" key="6">
    <source>
        <dbReference type="ARBA" id="ARBA00022478"/>
    </source>
</evidence>
<dbReference type="Gene3D" id="1.20.1250.40">
    <property type="match status" value="1"/>
</dbReference>
<evidence type="ECO:0000256" key="5">
    <source>
        <dbReference type="ARBA" id="ARBA00022475"/>
    </source>
</evidence>
<keyword evidence="5" id="KW-1003">Cell membrane</keyword>
<evidence type="ECO:0000256" key="9">
    <source>
        <dbReference type="ARBA" id="ARBA00023242"/>
    </source>
</evidence>
<evidence type="ECO:0000256" key="3">
    <source>
        <dbReference type="ARBA" id="ARBA00006898"/>
    </source>
</evidence>